<dbReference type="CDD" id="cd00067">
    <property type="entry name" value="GAL4"/>
    <property type="match status" value="1"/>
</dbReference>
<dbReference type="InterPro" id="IPR007219">
    <property type="entry name" value="XnlR_reg_dom"/>
</dbReference>
<organism evidence="5 6">
    <name type="scientific">Botrytis byssoidea</name>
    <dbReference type="NCBI Taxonomy" id="139641"/>
    <lineage>
        <taxon>Eukaryota</taxon>
        <taxon>Fungi</taxon>
        <taxon>Dikarya</taxon>
        <taxon>Ascomycota</taxon>
        <taxon>Pezizomycotina</taxon>
        <taxon>Leotiomycetes</taxon>
        <taxon>Helotiales</taxon>
        <taxon>Sclerotiniaceae</taxon>
        <taxon>Botrytis</taxon>
    </lineage>
</organism>
<dbReference type="GeneID" id="62144986"/>
<dbReference type="InterPro" id="IPR001138">
    <property type="entry name" value="Zn2Cys6_DnaBD"/>
</dbReference>
<gene>
    <name evidence="5" type="ORF">EAE97_001397</name>
</gene>
<sequence>MPPEYTSISTLRKVCDHCRRRRIRCDGNFPCKQCGNASLACKREHIPKRRGPKRGNGRVINELRAQDGGDIENFAEVRVSGLGGSSTGPGSVDIDHWVSDTASSSAAQTYVGRLAQDPIMSDISTIFSDEPNSIFTTDQFRPICISYMYLIPKCLDLFLEHIYPIMPLVHMPTLRASINRPLEMHEKNLLYSLCAITSTHMSGKSISAPGPPSWEIAGRFFLDECIMIRQAYDFIEDKSLSAVISSYFVSTAFFELNQSRKSWYYLREAMTMAQDIGLHEEHKYSGLHPAEELCRRRTFWILYVTERSFAILRHKPLTFSKTPALPSTLHDYESPEIHSGFMHLVQSYHLLDSSFVDSWNEASDAPVSTLTYTALQQQLNLPHPSHLSLTTIQKADILVTQQWLRLIVWQSSMRQGLLSSTAVDESMTFRYPLDIAHSLLSVISSVPIASIEVHGMGIFEKIFEIGNSMVDVMQAYGSQIPHEIYGICQDPFDMFVRTLSQTPNSQRQYAALLLAKVTEKPEIQRFSHNLTKVLSINTVPDAIESNSNLVPHMREPQWRGSIVGELKSDDDDAVRRVEEERHGQTDSNPINGMASSAIQSGNIGSRGSEVFILQAPK</sequence>
<dbReference type="SMART" id="SM00066">
    <property type="entry name" value="GAL4"/>
    <property type="match status" value="1"/>
</dbReference>
<evidence type="ECO:0000256" key="3">
    <source>
        <dbReference type="SAM" id="MobiDB-lite"/>
    </source>
</evidence>
<dbReference type="GO" id="GO:0000981">
    <property type="term" value="F:DNA-binding transcription factor activity, RNA polymerase II-specific"/>
    <property type="evidence" value="ECO:0007669"/>
    <property type="project" value="InterPro"/>
</dbReference>
<reference evidence="5 6" key="1">
    <citation type="journal article" date="2020" name="Genome Biol. Evol.">
        <title>Comparative genomics of Sclerotiniaceae.</title>
        <authorList>
            <person name="Valero Jimenez C.A."/>
            <person name="Steentjes M."/>
            <person name="Scholten O.E."/>
            <person name="Van Kan J.A.L."/>
        </authorList>
    </citation>
    <scope>NUCLEOTIDE SEQUENCE [LARGE SCALE GENOMIC DNA]</scope>
    <source>
        <strain evidence="5 6">MUCL 94</strain>
    </source>
</reference>
<dbReference type="Pfam" id="PF00172">
    <property type="entry name" value="Zn_clus"/>
    <property type="match status" value="1"/>
</dbReference>
<dbReference type="Gene3D" id="4.10.240.10">
    <property type="entry name" value="Zn(2)-C6 fungal-type DNA-binding domain"/>
    <property type="match status" value="1"/>
</dbReference>
<dbReference type="GO" id="GO:0006351">
    <property type="term" value="P:DNA-templated transcription"/>
    <property type="evidence" value="ECO:0007669"/>
    <property type="project" value="InterPro"/>
</dbReference>
<keyword evidence="6" id="KW-1185">Reference proteome</keyword>
<evidence type="ECO:0000313" key="5">
    <source>
        <dbReference type="EMBL" id="KAF7953999.1"/>
    </source>
</evidence>
<dbReference type="PROSITE" id="PS50048">
    <property type="entry name" value="ZN2_CY6_FUNGAL_2"/>
    <property type="match status" value="1"/>
</dbReference>
<name>A0A9P5IUE8_9HELO</name>
<dbReference type="SMART" id="SM00906">
    <property type="entry name" value="Fungal_trans"/>
    <property type="match status" value="1"/>
</dbReference>
<keyword evidence="2" id="KW-0539">Nucleus</keyword>
<dbReference type="RefSeq" id="XP_038737809.1">
    <property type="nucleotide sequence ID" value="XM_038871908.1"/>
</dbReference>
<evidence type="ECO:0000313" key="6">
    <source>
        <dbReference type="Proteomes" id="UP000710849"/>
    </source>
</evidence>
<dbReference type="InterPro" id="IPR036864">
    <property type="entry name" value="Zn2-C6_fun-type_DNA-bd_sf"/>
</dbReference>
<evidence type="ECO:0000256" key="1">
    <source>
        <dbReference type="ARBA" id="ARBA00022723"/>
    </source>
</evidence>
<protein>
    <recommendedName>
        <fullName evidence="4">Zn(2)-C6 fungal-type domain-containing protein</fullName>
    </recommendedName>
</protein>
<dbReference type="CDD" id="cd12148">
    <property type="entry name" value="fungal_TF_MHR"/>
    <property type="match status" value="1"/>
</dbReference>
<dbReference type="PROSITE" id="PS00463">
    <property type="entry name" value="ZN2_CY6_FUNGAL_1"/>
    <property type="match status" value="1"/>
</dbReference>
<evidence type="ECO:0000259" key="4">
    <source>
        <dbReference type="PROSITE" id="PS50048"/>
    </source>
</evidence>
<dbReference type="Proteomes" id="UP000710849">
    <property type="component" value="Unassembled WGS sequence"/>
</dbReference>
<feature type="domain" description="Zn(2)-C6 fungal-type" evidence="4">
    <location>
        <begin position="14"/>
        <end position="43"/>
    </location>
</feature>
<dbReference type="InterPro" id="IPR050797">
    <property type="entry name" value="Carb_Metab_Trans_Reg"/>
</dbReference>
<dbReference type="PANTHER" id="PTHR31668:SF29">
    <property type="entry name" value="ZN(2)-C6 FUNGAL-TYPE DOMAIN-CONTAINING PROTEIN"/>
    <property type="match status" value="1"/>
</dbReference>
<dbReference type="EMBL" id="RCSW01000002">
    <property type="protein sequence ID" value="KAF7953999.1"/>
    <property type="molecule type" value="Genomic_DNA"/>
</dbReference>
<feature type="compositionally biased region" description="Polar residues" evidence="3">
    <location>
        <begin position="585"/>
        <end position="602"/>
    </location>
</feature>
<comment type="caution">
    <text evidence="5">The sequence shown here is derived from an EMBL/GenBank/DDBJ whole genome shotgun (WGS) entry which is preliminary data.</text>
</comment>
<dbReference type="PANTHER" id="PTHR31668">
    <property type="entry name" value="GLUCOSE TRANSPORT TRANSCRIPTION REGULATOR RGT1-RELATED-RELATED"/>
    <property type="match status" value="1"/>
</dbReference>
<dbReference type="Pfam" id="PF04082">
    <property type="entry name" value="Fungal_trans"/>
    <property type="match status" value="1"/>
</dbReference>
<accession>A0A9P5IUE8</accession>
<dbReference type="SUPFAM" id="SSF57701">
    <property type="entry name" value="Zn2/Cys6 DNA-binding domain"/>
    <property type="match status" value="1"/>
</dbReference>
<evidence type="ECO:0000256" key="2">
    <source>
        <dbReference type="ARBA" id="ARBA00023242"/>
    </source>
</evidence>
<proteinExistence type="predicted"/>
<dbReference type="GO" id="GO:0008270">
    <property type="term" value="F:zinc ion binding"/>
    <property type="evidence" value="ECO:0007669"/>
    <property type="project" value="InterPro"/>
</dbReference>
<keyword evidence="1" id="KW-0479">Metal-binding</keyword>
<dbReference type="AlphaFoldDB" id="A0A9P5IUE8"/>
<feature type="region of interest" description="Disordered" evidence="3">
    <location>
        <begin position="578"/>
        <end position="602"/>
    </location>
</feature>
<dbReference type="GO" id="GO:0003677">
    <property type="term" value="F:DNA binding"/>
    <property type="evidence" value="ECO:0007669"/>
    <property type="project" value="InterPro"/>
</dbReference>